<sequence length="95" mass="10929">MAMRLTAGWNDDDRIKGIEAAKKELDAALAEWRLRERQYLDVEPGDWRVHDARLLRLQAAELRVKAARLEYAAAVDGVKERSCWGERGCFTGRTR</sequence>
<dbReference type="Proteomes" id="UP000186156">
    <property type="component" value="Unassembled WGS sequence"/>
</dbReference>
<keyword evidence="2" id="KW-1185">Reference proteome</keyword>
<name>A0A1N7MRW9_9BACL</name>
<gene>
    <name evidence="1" type="ORF">SAMN05421799_10654</name>
</gene>
<reference evidence="2" key="1">
    <citation type="submission" date="2017-01" db="EMBL/GenBank/DDBJ databases">
        <authorList>
            <person name="Varghese N."/>
            <person name="Submissions S."/>
        </authorList>
    </citation>
    <scope>NUCLEOTIDE SEQUENCE [LARGE SCALE GENOMIC DNA]</scope>
    <source>
        <strain evidence="2">DSM 16176</strain>
    </source>
</reference>
<dbReference type="STRING" id="252246.SAMN05421799_10654"/>
<evidence type="ECO:0000313" key="2">
    <source>
        <dbReference type="Proteomes" id="UP000186156"/>
    </source>
</evidence>
<organism evidence="1 2">
    <name type="scientific">Alicyclobacillus vulcanalis</name>
    <dbReference type="NCBI Taxonomy" id="252246"/>
    <lineage>
        <taxon>Bacteria</taxon>
        <taxon>Bacillati</taxon>
        <taxon>Bacillota</taxon>
        <taxon>Bacilli</taxon>
        <taxon>Bacillales</taxon>
        <taxon>Alicyclobacillaceae</taxon>
        <taxon>Alicyclobacillus</taxon>
    </lineage>
</organism>
<dbReference type="RefSeq" id="WP_076346937.1">
    <property type="nucleotide sequence ID" value="NZ_FTOO01000006.1"/>
</dbReference>
<evidence type="ECO:0000313" key="1">
    <source>
        <dbReference type="EMBL" id="SIS88691.1"/>
    </source>
</evidence>
<dbReference type="EMBL" id="FTOO01000006">
    <property type="protein sequence ID" value="SIS88691.1"/>
    <property type="molecule type" value="Genomic_DNA"/>
</dbReference>
<protein>
    <submittedName>
        <fullName evidence="1">Uncharacterized protein</fullName>
    </submittedName>
</protein>
<dbReference type="OrthoDB" id="9961790at2"/>
<accession>A0A1N7MRW9</accession>
<proteinExistence type="predicted"/>
<dbReference type="AlphaFoldDB" id="A0A1N7MRW9"/>